<evidence type="ECO:0000256" key="4">
    <source>
        <dbReference type="ARBA" id="ARBA00017272"/>
    </source>
</evidence>
<dbReference type="SUPFAM" id="SSF55620">
    <property type="entry name" value="Tetrahydrobiopterin biosynthesis enzymes-like"/>
    <property type="match status" value="1"/>
</dbReference>
<evidence type="ECO:0000256" key="2">
    <source>
        <dbReference type="ARBA" id="ARBA00008085"/>
    </source>
</evidence>
<dbReference type="NCBIfam" id="NF006825">
    <property type="entry name" value="PRK09347.1-2"/>
    <property type="match status" value="1"/>
</dbReference>
<comment type="pathway">
    <text evidence="1">Cofactor biosynthesis; 7,8-dihydroneopterin triphosphate biosynthesis; 7,8-dihydroneopterin triphosphate from GTP: step 1/1.</text>
</comment>
<dbReference type="Proteomes" id="UP000030693">
    <property type="component" value="Unassembled WGS sequence"/>
</dbReference>
<accession>A0A058ZCI8</accession>
<dbReference type="GO" id="GO:0005737">
    <property type="term" value="C:cytoplasm"/>
    <property type="evidence" value="ECO:0007669"/>
    <property type="project" value="TreeGrafter"/>
</dbReference>
<dbReference type="FunFam" id="1.10.286.10:FF:000003">
    <property type="entry name" value="GTP cyclohydrolase 1"/>
    <property type="match status" value="1"/>
</dbReference>
<dbReference type="UniPathway" id="UPA00848">
    <property type="reaction ID" value="UER00151"/>
</dbReference>
<evidence type="ECO:0000256" key="6">
    <source>
        <dbReference type="ARBA" id="ARBA00022801"/>
    </source>
</evidence>
<dbReference type="OMA" id="CEHMCMS"/>
<evidence type="ECO:0000256" key="8">
    <source>
        <dbReference type="ARBA" id="ARBA00030854"/>
    </source>
</evidence>
<dbReference type="Pfam" id="PF01227">
    <property type="entry name" value="GTP_cyclohydroI"/>
    <property type="match status" value="1"/>
</dbReference>
<dbReference type="GO" id="GO:0005525">
    <property type="term" value="F:GTP binding"/>
    <property type="evidence" value="ECO:0007669"/>
    <property type="project" value="UniProtKB-KW"/>
</dbReference>
<dbReference type="InterPro" id="IPR043134">
    <property type="entry name" value="GTP-CH-I_N"/>
</dbReference>
<evidence type="ECO:0000256" key="3">
    <source>
        <dbReference type="ARBA" id="ARBA00012715"/>
    </source>
</evidence>
<dbReference type="GO" id="GO:0006729">
    <property type="term" value="P:tetrahydrobiopterin biosynthetic process"/>
    <property type="evidence" value="ECO:0007669"/>
    <property type="project" value="TreeGrafter"/>
</dbReference>
<sequence length="228" mass="25252">MTTNTNDTPDLESVASSLSFTTDGFIERAAENAEQRAEREKKLSDAVRTLLECIGEDVTRPDLIKTPERYARAMLYFTRGYEMSMDEVLNGAIFAASGHSSDMVIVRDIEIFSLCEHHLVPFFGRVHVGYIPNGHVLGLSKLARIAELCARRLQVQERLTGQIAEVVQNALSPLGVGVVIEASHMCMVMRGVQKPRSSTITSCMLGTMREPQLRNEFMAMVRGSGGRD</sequence>
<dbReference type="AlphaFoldDB" id="A0A058ZCI8"/>
<dbReference type="GO" id="GO:0046654">
    <property type="term" value="P:tetrahydrofolate biosynthetic process"/>
    <property type="evidence" value="ECO:0007669"/>
    <property type="project" value="InterPro"/>
</dbReference>
<organism evidence="10">
    <name type="scientific">Fonticula alba</name>
    <name type="common">Slime mold</name>
    <dbReference type="NCBI Taxonomy" id="691883"/>
    <lineage>
        <taxon>Eukaryota</taxon>
        <taxon>Rotosphaerida</taxon>
        <taxon>Fonticulaceae</taxon>
        <taxon>Fonticula</taxon>
    </lineage>
</organism>
<dbReference type="InterPro" id="IPR043133">
    <property type="entry name" value="GTP-CH-I_C/QueF"/>
</dbReference>
<dbReference type="InterPro" id="IPR020602">
    <property type="entry name" value="GTP_CycHdrlase_I_dom"/>
</dbReference>
<dbReference type="FunFam" id="3.30.1130.10:FF:000012">
    <property type="entry name" value="GTP cyclohydrolase 1"/>
    <property type="match status" value="1"/>
</dbReference>
<dbReference type="RefSeq" id="XP_009494275.1">
    <property type="nucleotide sequence ID" value="XM_009496000.1"/>
</dbReference>
<dbReference type="GeneID" id="20526827"/>
<evidence type="ECO:0000259" key="9">
    <source>
        <dbReference type="Pfam" id="PF01227"/>
    </source>
</evidence>
<evidence type="ECO:0000313" key="10">
    <source>
        <dbReference type="EMBL" id="KCV71152.1"/>
    </source>
</evidence>
<dbReference type="HAMAP" id="MF_00223">
    <property type="entry name" value="FolE"/>
    <property type="match status" value="1"/>
</dbReference>
<dbReference type="PANTHER" id="PTHR11109:SF7">
    <property type="entry name" value="GTP CYCLOHYDROLASE 1"/>
    <property type="match status" value="1"/>
</dbReference>
<dbReference type="NCBIfam" id="NF006826">
    <property type="entry name" value="PRK09347.1-3"/>
    <property type="match status" value="1"/>
</dbReference>
<dbReference type="NCBIfam" id="TIGR00063">
    <property type="entry name" value="folE"/>
    <property type="match status" value="1"/>
</dbReference>
<evidence type="ECO:0000313" key="11">
    <source>
        <dbReference type="Proteomes" id="UP000030693"/>
    </source>
</evidence>
<keyword evidence="6 10" id="KW-0378">Hydrolase</keyword>
<dbReference type="EMBL" id="KB932203">
    <property type="protein sequence ID" value="KCV71152.1"/>
    <property type="molecule type" value="Genomic_DNA"/>
</dbReference>
<protein>
    <recommendedName>
        <fullName evidence="4">GTP cyclohydrolase 1</fullName>
        <ecNumber evidence="3">3.5.4.16</ecNumber>
    </recommendedName>
    <alternativeName>
        <fullName evidence="8">GTP cyclohydrolase I</fullName>
    </alternativeName>
</protein>
<keyword evidence="7" id="KW-0342">GTP-binding</keyword>
<dbReference type="PANTHER" id="PTHR11109">
    <property type="entry name" value="GTP CYCLOHYDROLASE I"/>
    <property type="match status" value="1"/>
</dbReference>
<dbReference type="eggNOG" id="KOG2698">
    <property type="taxonomic scope" value="Eukaryota"/>
</dbReference>
<dbReference type="PROSITE" id="PS00860">
    <property type="entry name" value="GTP_CYCLOHYDROL_1_2"/>
    <property type="match status" value="1"/>
</dbReference>
<proteinExistence type="inferred from homology"/>
<dbReference type="PROSITE" id="PS00859">
    <property type="entry name" value="GTP_CYCLOHYDROL_1_1"/>
    <property type="match status" value="1"/>
</dbReference>
<dbReference type="GO" id="GO:0003934">
    <property type="term" value="F:GTP cyclohydrolase I activity"/>
    <property type="evidence" value="ECO:0007669"/>
    <property type="project" value="UniProtKB-EC"/>
</dbReference>
<gene>
    <name evidence="10" type="ORF">H696_02102</name>
</gene>
<keyword evidence="11" id="KW-1185">Reference proteome</keyword>
<reference evidence="10" key="1">
    <citation type="submission" date="2013-04" db="EMBL/GenBank/DDBJ databases">
        <title>The Genome Sequence of Fonticula alba ATCC 38817.</title>
        <authorList>
            <consortium name="The Broad Institute Genomics Platform"/>
            <person name="Russ C."/>
            <person name="Cuomo C."/>
            <person name="Burger G."/>
            <person name="Gray M.W."/>
            <person name="Holland P.W.H."/>
            <person name="King N."/>
            <person name="Lang F.B.F."/>
            <person name="Roger A.J."/>
            <person name="Ruiz-Trillo I."/>
            <person name="Brown M."/>
            <person name="Walker B."/>
            <person name="Young S."/>
            <person name="Zeng Q."/>
            <person name="Gargeya S."/>
            <person name="Fitzgerald M."/>
            <person name="Haas B."/>
            <person name="Abouelleil A."/>
            <person name="Allen A.W."/>
            <person name="Alvarado L."/>
            <person name="Arachchi H.M."/>
            <person name="Berlin A.M."/>
            <person name="Chapman S.B."/>
            <person name="Gainer-Dewar J."/>
            <person name="Goldberg J."/>
            <person name="Griggs A."/>
            <person name="Gujja S."/>
            <person name="Hansen M."/>
            <person name="Howarth C."/>
            <person name="Imamovic A."/>
            <person name="Ireland A."/>
            <person name="Larimer J."/>
            <person name="McCowan C."/>
            <person name="Murphy C."/>
            <person name="Pearson M."/>
            <person name="Poon T.W."/>
            <person name="Priest M."/>
            <person name="Roberts A."/>
            <person name="Saif S."/>
            <person name="Shea T."/>
            <person name="Sisk P."/>
            <person name="Sykes S."/>
            <person name="Wortman J."/>
            <person name="Nusbaum C."/>
            <person name="Birren B."/>
        </authorList>
    </citation>
    <scope>NUCLEOTIDE SEQUENCE [LARGE SCALE GENOMIC DNA]</scope>
    <source>
        <strain evidence="10">ATCC 38817</strain>
    </source>
</reference>
<evidence type="ECO:0000256" key="7">
    <source>
        <dbReference type="ARBA" id="ARBA00023134"/>
    </source>
</evidence>
<dbReference type="STRING" id="691883.A0A058ZCI8"/>
<evidence type="ECO:0000256" key="5">
    <source>
        <dbReference type="ARBA" id="ARBA00022741"/>
    </source>
</evidence>
<name>A0A058ZCI8_FONAL</name>
<dbReference type="InterPro" id="IPR018234">
    <property type="entry name" value="GTP_CycHdrlase_I_CS"/>
</dbReference>
<keyword evidence="5" id="KW-0547">Nucleotide-binding</keyword>
<dbReference type="EC" id="3.5.4.16" evidence="3"/>
<dbReference type="InterPro" id="IPR001474">
    <property type="entry name" value="GTP_CycHdrlase_I"/>
</dbReference>
<dbReference type="Gene3D" id="3.30.1130.10">
    <property type="match status" value="1"/>
</dbReference>
<dbReference type="OrthoDB" id="4966at2759"/>
<dbReference type="GO" id="GO:0008270">
    <property type="term" value="F:zinc ion binding"/>
    <property type="evidence" value="ECO:0007669"/>
    <property type="project" value="TreeGrafter"/>
</dbReference>
<comment type="similarity">
    <text evidence="2">Belongs to the GTP cyclohydrolase I family.</text>
</comment>
<feature type="domain" description="GTP cyclohydrolase I" evidence="9">
    <location>
        <begin position="45"/>
        <end position="221"/>
    </location>
</feature>
<evidence type="ECO:0000256" key="1">
    <source>
        <dbReference type="ARBA" id="ARBA00005080"/>
    </source>
</evidence>
<dbReference type="Gene3D" id="1.10.286.10">
    <property type="match status" value="1"/>
</dbReference>